<dbReference type="Proteomes" id="UP001189429">
    <property type="component" value="Unassembled WGS sequence"/>
</dbReference>
<feature type="transmembrane region" description="Helical" evidence="6">
    <location>
        <begin position="216"/>
        <end position="237"/>
    </location>
</feature>
<keyword evidence="7" id="KW-0732">Signal</keyword>
<proteinExistence type="predicted"/>
<evidence type="ECO:0000256" key="2">
    <source>
        <dbReference type="ARBA" id="ARBA00022692"/>
    </source>
</evidence>
<evidence type="ECO:0008006" key="10">
    <source>
        <dbReference type="Google" id="ProtNLM"/>
    </source>
</evidence>
<dbReference type="EMBL" id="CAUYUJ010017246">
    <property type="protein sequence ID" value="CAK0873134.1"/>
    <property type="molecule type" value="Genomic_DNA"/>
</dbReference>
<sequence length="383" mass="40855">MLEPGAPARRRCPWLGVALLAASPQLSRALPRLGRPPRRRCSGARQRAVGTAGGAVQDHDVRRSVGRAVAYSAVLVVVYVWNDISVYLVGDHASRGHEEQTALFMSAAASIGLGLVVSFIRRGRRGVRDSVDPGSILKLLPVSASFAISLLGLLKSFPHFDGAFIKLVGQIKLPITAILSAIVLGRRYTLVQWQVIICICIACCSFTALRLDSRIAVASVPCVGLLWVFTWVVFNALATLFAEWAFKQKDAMPFESIMTHLGVGKMLTVVLSLTLDSRFQLGQFFGGWDWSTAAIVCTLVGDAWLSGLMVSRLSSVTKNVCKCCTVVVLYCVALATGRQSPVLSQVLGALMIVVLTATFATLSLQQGPRQAAPAASSGGDGAG</sequence>
<evidence type="ECO:0000313" key="8">
    <source>
        <dbReference type="EMBL" id="CAK0873134.1"/>
    </source>
</evidence>
<accession>A0ABN9VIU2</accession>
<feature type="transmembrane region" description="Helical" evidence="6">
    <location>
        <begin position="102"/>
        <end position="120"/>
    </location>
</feature>
<comment type="subcellular location">
    <subcellularLocation>
        <location evidence="1">Membrane</location>
        <topology evidence="1">Multi-pass membrane protein</topology>
    </subcellularLocation>
</comment>
<keyword evidence="4 6" id="KW-0472">Membrane</keyword>
<feature type="chain" id="PRO_5047439769" description="Sugar phosphate transporter domain-containing protein" evidence="7">
    <location>
        <begin position="30"/>
        <end position="383"/>
    </location>
</feature>
<feature type="signal peptide" evidence="7">
    <location>
        <begin position="1"/>
        <end position="29"/>
    </location>
</feature>
<keyword evidence="2 6" id="KW-0812">Transmembrane</keyword>
<name>A0ABN9VIU2_9DINO</name>
<organism evidence="8 9">
    <name type="scientific">Prorocentrum cordatum</name>
    <dbReference type="NCBI Taxonomy" id="2364126"/>
    <lineage>
        <taxon>Eukaryota</taxon>
        <taxon>Sar</taxon>
        <taxon>Alveolata</taxon>
        <taxon>Dinophyceae</taxon>
        <taxon>Prorocentrales</taxon>
        <taxon>Prorocentraceae</taxon>
        <taxon>Prorocentrum</taxon>
    </lineage>
</organism>
<gene>
    <name evidence="8" type="ORF">PCOR1329_LOCUS58426</name>
</gene>
<feature type="transmembrane region" description="Helical" evidence="6">
    <location>
        <begin position="257"/>
        <end position="275"/>
    </location>
</feature>
<keyword evidence="9" id="KW-1185">Reference proteome</keyword>
<evidence type="ECO:0000256" key="1">
    <source>
        <dbReference type="ARBA" id="ARBA00004141"/>
    </source>
</evidence>
<evidence type="ECO:0000256" key="4">
    <source>
        <dbReference type="ARBA" id="ARBA00023136"/>
    </source>
</evidence>
<feature type="transmembrane region" description="Helical" evidence="6">
    <location>
        <begin position="190"/>
        <end position="209"/>
    </location>
</feature>
<feature type="transmembrane region" description="Helical" evidence="6">
    <location>
        <begin position="68"/>
        <end position="90"/>
    </location>
</feature>
<comment type="caution">
    <text evidence="8">The sequence shown here is derived from an EMBL/GenBank/DDBJ whole genome shotgun (WGS) entry which is preliminary data.</text>
</comment>
<protein>
    <recommendedName>
        <fullName evidence="10">Sugar phosphate transporter domain-containing protein</fullName>
    </recommendedName>
</protein>
<evidence type="ECO:0000313" key="9">
    <source>
        <dbReference type="Proteomes" id="UP001189429"/>
    </source>
</evidence>
<keyword evidence="3 6" id="KW-1133">Transmembrane helix</keyword>
<dbReference type="PANTHER" id="PTHR10231">
    <property type="entry name" value="NUCLEOTIDE-SUGAR TRANSMEMBRANE TRANSPORTER"/>
    <property type="match status" value="1"/>
</dbReference>
<dbReference type="InterPro" id="IPR007271">
    <property type="entry name" value="Nuc_sug_transpt"/>
</dbReference>
<feature type="transmembrane region" description="Helical" evidence="6">
    <location>
        <begin position="319"/>
        <end position="336"/>
    </location>
</feature>
<reference evidence="8" key="1">
    <citation type="submission" date="2023-10" db="EMBL/GenBank/DDBJ databases">
        <authorList>
            <person name="Chen Y."/>
            <person name="Shah S."/>
            <person name="Dougan E. K."/>
            <person name="Thang M."/>
            <person name="Chan C."/>
        </authorList>
    </citation>
    <scope>NUCLEOTIDE SEQUENCE [LARGE SCALE GENOMIC DNA]</scope>
</reference>
<feature type="transmembrane region" description="Helical" evidence="6">
    <location>
        <begin position="163"/>
        <end position="184"/>
    </location>
</feature>
<feature type="region of interest" description="Disordered" evidence="5">
    <location>
        <begin position="31"/>
        <end position="53"/>
    </location>
</feature>
<evidence type="ECO:0000256" key="6">
    <source>
        <dbReference type="SAM" id="Phobius"/>
    </source>
</evidence>
<evidence type="ECO:0000256" key="7">
    <source>
        <dbReference type="SAM" id="SignalP"/>
    </source>
</evidence>
<feature type="transmembrane region" description="Helical" evidence="6">
    <location>
        <begin position="135"/>
        <end position="154"/>
    </location>
</feature>
<evidence type="ECO:0000256" key="5">
    <source>
        <dbReference type="SAM" id="MobiDB-lite"/>
    </source>
</evidence>
<feature type="transmembrane region" description="Helical" evidence="6">
    <location>
        <begin position="342"/>
        <end position="362"/>
    </location>
</feature>
<evidence type="ECO:0000256" key="3">
    <source>
        <dbReference type="ARBA" id="ARBA00022989"/>
    </source>
</evidence>